<proteinExistence type="predicted"/>
<name>A0A2P2KRN3_RHIMU</name>
<organism evidence="1">
    <name type="scientific">Rhizophora mucronata</name>
    <name type="common">Asiatic mangrove</name>
    <dbReference type="NCBI Taxonomy" id="61149"/>
    <lineage>
        <taxon>Eukaryota</taxon>
        <taxon>Viridiplantae</taxon>
        <taxon>Streptophyta</taxon>
        <taxon>Embryophyta</taxon>
        <taxon>Tracheophyta</taxon>
        <taxon>Spermatophyta</taxon>
        <taxon>Magnoliopsida</taxon>
        <taxon>eudicotyledons</taxon>
        <taxon>Gunneridae</taxon>
        <taxon>Pentapetalae</taxon>
        <taxon>rosids</taxon>
        <taxon>fabids</taxon>
        <taxon>Malpighiales</taxon>
        <taxon>Rhizophoraceae</taxon>
        <taxon>Rhizophora</taxon>
    </lineage>
</organism>
<accession>A0A2P2KRN3</accession>
<dbReference type="EMBL" id="GGEC01027911">
    <property type="protein sequence ID" value="MBX08395.1"/>
    <property type="molecule type" value="Transcribed_RNA"/>
</dbReference>
<dbReference type="AlphaFoldDB" id="A0A2P2KRN3"/>
<reference evidence="1" key="1">
    <citation type="submission" date="2018-02" db="EMBL/GenBank/DDBJ databases">
        <title>Rhizophora mucronata_Transcriptome.</title>
        <authorList>
            <person name="Meera S.P."/>
            <person name="Sreeshan A."/>
            <person name="Augustine A."/>
        </authorList>
    </citation>
    <scope>NUCLEOTIDE SEQUENCE</scope>
    <source>
        <tissue evidence="1">Leaf</tissue>
    </source>
</reference>
<evidence type="ECO:0000313" key="1">
    <source>
        <dbReference type="EMBL" id="MBX08395.1"/>
    </source>
</evidence>
<sequence length="34" mass="3997">MTSRNGDTFSYRDLSPENCSSFQFLSGHRLFMKH</sequence>
<protein>
    <submittedName>
        <fullName evidence="1">Uncharacterized protein</fullName>
    </submittedName>
</protein>